<organism evidence="1 2">
    <name type="scientific">Cylindrotheca closterium</name>
    <dbReference type="NCBI Taxonomy" id="2856"/>
    <lineage>
        <taxon>Eukaryota</taxon>
        <taxon>Sar</taxon>
        <taxon>Stramenopiles</taxon>
        <taxon>Ochrophyta</taxon>
        <taxon>Bacillariophyta</taxon>
        <taxon>Bacillariophyceae</taxon>
        <taxon>Bacillariophycidae</taxon>
        <taxon>Bacillariales</taxon>
        <taxon>Bacillariaceae</taxon>
        <taxon>Cylindrotheca</taxon>
    </lineage>
</organism>
<comment type="caution">
    <text evidence="1">The sequence shown here is derived from an EMBL/GenBank/DDBJ whole genome shotgun (WGS) entry which is preliminary data.</text>
</comment>
<evidence type="ECO:0000313" key="2">
    <source>
        <dbReference type="Proteomes" id="UP001295423"/>
    </source>
</evidence>
<accession>A0AAD2JJ64</accession>
<name>A0AAD2JJ64_9STRA</name>
<dbReference type="AlphaFoldDB" id="A0AAD2JJ64"/>
<keyword evidence="2" id="KW-1185">Reference proteome</keyword>
<dbReference type="Proteomes" id="UP001295423">
    <property type="component" value="Unassembled WGS sequence"/>
</dbReference>
<proteinExistence type="predicted"/>
<reference evidence="1" key="1">
    <citation type="submission" date="2023-08" db="EMBL/GenBank/DDBJ databases">
        <authorList>
            <person name="Audoor S."/>
            <person name="Bilcke G."/>
        </authorList>
    </citation>
    <scope>NUCLEOTIDE SEQUENCE</scope>
</reference>
<protein>
    <submittedName>
        <fullName evidence="1">Uncharacterized protein</fullName>
    </submittedName>
</protein>
<dbReference type="SUPFAM" id="SSF57667">
    <property type="entry name" value="beta-beta-alpha zinc fingers"/>
    <property type="match status" value="1"/>
</dbReference>
<sequence>MDRSYTLWKKRYLVHVPAEGQGHVRCSLCNTGTFNINASNPHFQGNRHRKRLQAVFNSSNLTIFDGPELLDRVSKLGFEGWKDDINSKLMEYLFVKGTPRWPYGQNQFAFPTSIVDSVVKYERMEVASLLELVAWKLNCLHLNGSGNFMTMQDILDQWAIDESFDPVEYKRQHRFSSNVGIIMDRLLEFLW</sequence>
<dbReference type="EMBL" id="CAKOGP040001869">
    <property type="protein sequence ID" value="CAJ1954606.1"/>
    <property type="molecule type" value="Genomic_DNA"/>
</dbReference>
<gene>
    <name evidence="1" type="ORF">CYCCA115_LOCUS15200</name>
</gene>
<evidence type="ECO:0000313" key="1">
    <source>
        <dbReference type="EMBL" id="CAJ1954606.1"/>
    </source>
</evidence>
<dbReference type="InterPro" id="IPR036236">
    <property type="entry name" value="Znf_C2H2_sf"/>
</dbReference>